<dbReference type="EC" id="6.3.5.2" evidence="3"/>
<dbReference type="UniPathway" id="UPA00189">
    <property type="reaction ID" value="UER00296"/>
</dbReference>
<evidence type="ECO:0000256" key="10">
    <source>
        <dbReference type="PROSITE-ProRule" id="PRU00886"/>
    </source>
</evidence>
<evidence type="ECO:0000256" key="9">
    <source>
        <dbReference type="ARBA" id="ARBA00022962"/>
    </source>
</evidence>
<evidence type="ECO:0000256" key="7">
    <source>
        <dbReference type="ARBA" id="ARBA00022755"/>
    </source>
</evidence>
<dbReference type="Gene3D" id="3.30.300.10">
    <property type="match status" value="2"/>
</dbReference>
<dbReference type="CDD" id="cd01742">
    <property type="entry name" value="GATase1_GMP_Synthase"/>
    <property type="match status" value="1"/>
</dbReference>
<dbReference type="PROSITE" id="PS51553">
    <property type="entry name" value="GMPS_ATP_PPASE"/>
    <property type="match status" value="1"/>
</dbReference>
<evidence type="ECO:0000256" key="3">
    <source>
        <dbReference type="ARBA" id="ARBA00012746"/>
    </source>
</evidence>
<keyword evidence="5 10" id="KW-0547">Nucleotide-binding</keyword>
<feature type="domain" description="GMPS ATP-PPase" evidence="11">
    <location>
        <begin position="201"/>
        <end position="400"/>
    </location>
</feature>
<evidence type="ECO:0000256" key="4">
    <source>
        <dbReference type="ARBA" id="ARBA00022598"/>
    </source>
</evidence>
<dbReference type="InterPro" id="IPR017926">
    <property type="entry name" value="GATASE"/>
</dbReference>
<dbReference type="NCBIfam" id="TIGR00888">
    <property type="entry name" value="guaA_Nterm"/>
    <property type="match status" value="1"/>
</dbReference>
<dbReference type="Gene3D" id="3.40.50.880">
    <property type="match status" value="1"/>
</dbReference>
<feature type="binding site" evidence="10">
    <location>
        <begin position="228"/>
        <end position="234"/>
    </location>
    <ligand>
        <name>ATP</name>
        <dbReference type="ChEBI" id="CHEBI:30616"/>
    </ligand>
</feature>
<dbReference type="PANTHER" id="PTHR11922">
    <property type="entry name" value="GMP SYNTHASE-RELATED"/>
    <property type="match status" value="1"/>
</dbReference>
<dbReference type="InterPro" id="IPR022310">
    <property type="entry name" value="NAD/GMP_synthase"/>
</dbReference>
<dbReference type="PRINTS" id="PR00097">
    <property type="entry name" value="ANTSNTHASEII"/>
</dbReference>
<dbReference type="FunFam" id="3.40.50.880:FF:000001">
    <property type="entry name" value="GMP synthase [glutamine-hydrolyzing]"/>
    <property type="match status" value="1"/>
</dbReference>
<dbReference type="Pfam" id="PF00958">
    <property type="entry name" value="GMP_synt_C"/>
    <property type="match status" value="1"/>
</dbReference>
<evidence type="ECO:0000256" key="1">
    <source>
        <dbReference type="ARBA" id="ARBA00002332"/>
    </source>
</evidence>
<dbReference type="Pfam" id="PF00117">
    <property type="entry name" value="GATase"/>
    <property type="match status" value="1"/>
</dbReference>
<dbReference type="SUPFAM" id="SSF52402">
    <property type="entry name" value="Adenine nucleotide alpha hydrolases-like"/>
    <property type="match status" value="1"/>
</dbReference>
<organism evidence="12 13">
    <name type="scientific">Candidatus Jacksonbacteria bacterium RIFCSPLOWO2_02_FULL_44_20</name>
    <dbReference type="NCBI Taxonomy" id="1798460"/>
    <lineage>
        <taxon>Bacteria</taxon>
        <taxon>Candidatus Jacksoniibacteriota</taxon>
    </lineage>
</organism>
<evidence type="ECO:0000313" key="13">
    <source>
        <dbReference type="Proteomes" id="UP000178315"/>
    </source>
</evidence>
<dbReference type="Proteomes" id="UP000178315">
    <property type="component" value="Unassembled WGS sequence"/>
</dbReference>
<comment type="function">
    <text evidence="1">Catalyzes the synthesis of GMP from XMP.</text>
</comment>
<dbReference type="EMBL" id="MHJU01000009">
    <property type="protein sequence ID" value="OGY73628.1"/>
    <property type="molecule type" value="Genomic_DNA"/>
</dbReference>
<sequence>MKDSITHKHIAILDFGSQYTHLISRRLRDARVFSKIYPHDTPAKTLASERPIGVILSGGPKSVYEADAPSYDAKLFELGIPILGICYGQQLIARQFEGEVKHGKVREYGFAKFKIKIEKSKLFHDIADVLDVWMSHGDIVTKLPAGFTVTGATKNCPIAAMADTQRNIYGLQFHPEVHHTKDDDNILRNFAFKICKAEKDWQIGDIIGDILTEIKIHVRTKKVFMLVSGGVDSTVAFALLQKALGEKNVIGVHIDSGLMRKDESQKILSDLNNAGLTNINRVDAEDRFLKQLKNIRDPEEKRVIIGETYMDAAEAWLSENQGDILQSEKWLIGQGTIYPDTIESGGTLKADKIKTHHNRVQRILTMIERGKIIEPLKNLYKDEVREIGAKLGLPKKLLSRHPFPGPGLAVMIMCSQARLYIPKIALPKDTTILPIQSTGIQGDNRTYAYPLAVWKTWNFERMSRFATEFTNHHKKINRVVQVVWAKKNQEEKTHPNFSHTPGLFVTKDRLELLQKIHERVTRIVKDERLYDKIWEFPIILLPIGLTKNGQSVVLRPISSKEAMTVNAYSLPRATVQSIVYAIRQFDEIEAIFYDVTDKPPATIQWE</sequence>
<keyword evidence="7 10" id="KW-0658">Purine biosynthesis</keyword>
<dbReference type="AlphaFoldDB" id="A0A1G2A9Q4"/>
<name>A0A1G2A9Q4_9BACT</name>
<keyword evidence="9" id="KW-0315">Glutamine amidotransferase</keyword>
<accession>A0A1G2A9Q4</accession>
<dbReference type="PROSITE" id="PS51273">
    <property type="entry name" value="GATASE_TYPE_1"/>
    <property type="match status" value="1"/>
</dbReference>
<evidence type="ECO:0000256" key="2">
    <source>
        <dbReference type="ARBA" id="ARBA00005153"/>
    </source>
</evidence>
<dbReference type="InterPro" id="IPR025777">
    <property type="entry name" value="GMPS_ATP_PPase_dom"/>
</dbReference>
<dbReference type="PRINTS" id="PR00096">
    <property type="entry name" value="GATASE"/>
</dbReference>
<keyword evidence="4" id="KW-0436">Ligase</keyword>
<dbReference type="GO" id="GO:0005524">
    <property type="term" value="F:ATP binding"/>
    <property type="evidence" value="ECO:0007669"/>
    <property type="project" value="UniProtKB-UniRule"/>
</dbReference>
<dbReference type="InterPro" id="IPR029062">
    <property type="entry name" value="Class_I_gatase-like"/>
</dbReference>
<dbReference type="SUPFAM" id="SSF52317">
    <property type="entry name" value="Class I glutamine amidotransferase-like"/>
    <property type="match status" value="1"/>
</dbReference>
<keyword evidence="8 10" id="KW-0067">ATP-binding</keyword>
<dbReference type="PANTHER" id="PTHR11922:SF2">
    <property type="entry name" value="GMP SYNTHASE [GLUTAMINE-HYDROLYZING]"/>
    <property type="match status" value="1"/>
</dbReference>
<dbReference type="InterPro" id="IPR004739">
    <property type="entry name" value="GMP_synth_GATase"/>
</dbReference>
<evidence type="ECO:0000259" key="11">
    <source>
        <dbReference type="PROSITE" id="PS51553"/>
    </source>
</evidence>
<dbReference type="InterPro" id="IPR014729">
    <property type="entry name" value="Rossmann-like_a/b/a_fold"/>
</dbReference>
<comment type="caution">
    <text evidence="12">The sequence shown here is derived from an EMBL/GenBank/DDBJ whole genome shotgun (WGS) entry which is preliminary data.</text>
</comment>
<protein>
    <recommendedName>
        <fullName evidence="3">GMP synthase (glutamine-hydrolyzing)</fullName>
        <ecNumber evidence="3">6.3.5.2</ecNumber>
    </recommendedName>
</protein>
<dbReference type="Gene3D" id="3.40.50.620">
    <property type="entry name" value="HUPs"/>
    <property type="match status" value="1"/>
</dbReference>
<dbReference type="GO" id="GO:0003921">
    <property type="term" value="F:GMP synthase activity"/>
    <property type="evidence" value="ECO:0007669"/>
    <property type="project" value="InterPro"/>
</dbReference>
<evidence type="ECO:0000256" key="6">
    <source>
        <dbReference type="ARBA" id="ARBA00022749"/>
    </source>
</evidence>
<evidence type="ECO:0000256" key="5">
    <source>
        <dbReference type="ARBA" id="ARBA00022741"/>
    </source>
</evidence>
<dbReference type="NCBIfam" id="NF000848">
    <property type="entry name" value="PRK00074.1"/>
    <property type="match status" value="1"/>
</dbReference>
<comment type="pathway">
    <text evidence="2">Purine metabolism; GMP biosynthesis; GMP from XMP (L-Gln route): step 1/1.</text>
</comment>
<dbReference type="SUPFAM" id="SSF54810">
    <property type="entry name" value="GMP synthetase C-terminal dimerisation domain"/>
    <property type="match status" value="2"/>
</dbReference>
<dbReference type="Pfam" id="PF02540">
    <property type="entry name" value="NAD_synthase"/>
    <property type="match status" value="1"/>
</dbReference>
<reference evidence="12 13" key="1">
    <citation type="journal article" date="2016" name="Nat. Commun.">
        <title>Thousands of microbial genomes shed light on interconnected biogeochemical processes in an aquifer system.</title>
        <authorList>
            <person name="Anantharaman K."/>
            <person name="Brown C.T."/>
            <person name="Hug L.A."/>
            <person name="Sharon I."/>
            <person name="Castelle C.J."/>
            <person name="Probst A.J."/>
            <person name="Thomas B.C."/>
            <person name="Singh A."/>
            <person name="Wilkins M.J."/>
            <person name="Karaoz U."/>
            <person name="Brodie E.L."/>
            <person name="Williams K.H."/>
            <person name="Hubbard S.S."/>
            <person name="Banfield J.F."/>
        </authorList>
    </citation>
    <scope>NUCLEOTIDE SEQUENCE [LARGE SCALE GENOMIC DNA]</scope>
</reference>
<evidence type="ECO:0000313" key="12">
    <source>
        <dbReference type="EMBL" id="OGY73628.1"/>
    </source>
</evidence>
<evidence type="ECO:0000256" key="8">
    <source>
        <dbReference type="ARBA" id="ARBA00022840"/>
    </source>
</evidence>
<dbReference type="GO" id="GO:0005829">
    <property type="term" value="C:cytosol"/>
    <property type="evidence" value="ECO:0007669"/>
    <property type="project" value="TreeGrafter"/>
</dbReference>
<proteinExistence type="predicted"/>
<dbReference type="CDD" id="cd01997">
    <property type="entry name" value="GMP_synthase_C"/>
    <property type="match status" value="1"/>
</dbReference>
<dbReference type="InterPro" id="IPR001674">
    <property type="entry name" value="GMP_synth_C"/>
</dbReference>
<keyword evidence="6 10" id="KW-0332">GMP biosynthesis</keyword>
<gene>
    <name evidence="12" type="ORF">A3H61_00350</name>
</gene>